<evidence type="ECO:0000313" key="10">
    <source>
        <dbReference type="Proteomes" id="UP000230605"/>
    </source>
</evidence>
<reference evidence="8 10" key="1">
    <citation type="submission" date="2015-10" db="EMBL/GenBank/DDBJ databases">
        <title>The cercosporin biosynthetic gene cluster was horizontally transferred to several fungal lineages and shown to be expanded in Cercospora beticola based on microsynteny with recipient genomes.</title>
        <authorList>
            <person name="De Jonge R."/>
            <person name="Ebert M.K."/>
            <person name="Suttle J.C."/>
            <person name="Jurick Ii W.M."/>
            <person name="Secor G.A."/>
            <person name="Thomma B.P."/>
            <person name="Van De Peer Y."/>
            <person name="Bolton M.D."/>
        </authorList>
    </citation>
    <scope>NUCLEOTIDE SEQUENCE [LARGE SCALE GENOMIC DNA]</scope>
    <source>
        <strain evidence="8 10">09-40</strain>
    </source>
</reference>
<feature type="transmembrane region" description="Helical" evidence="6">
    <location>
        <begin position="82"/>
        <end position="102"/>
    </location>
</feature>
<name>A0A2G5HTA7_CERBT</name>
<feature type="transmembrane region" description="Helical" evidence="6">
    <location>
        <begin position="48"/>
        <end position="70"/>
    </location>
</feature>
<feature type="transmembrane region" description="Helical" evidence="6">
    <location>
        <begin position="160"/>
        <end position="180"/>
    </location>
</feature>
<evidence type="ECO:0000313" key="9">
    <source>
        <dbReference type="EMBL" id="WPB07042.1"/>
    </source>
</evidence>
<keyword evidence="4 6" id="KW-0472">Membrane</keyword>
<dbReference type="Proteomes" id="UP001302367">
    <property type="component" value="Chromosome 8"/>
</dbReference>
<keyword evidence="3 6" id="KW-1133">Transmembrane helix</keyword>
<dbReference type="Proteomes" id="UP000230605">
    <property type="component" value="Chromosome 8"/>
</dbReference>
<dbReference type="InterPro" id="IPR052337">
    <property type="entry name" value="SAT4-like"/>
</dbReference>
<evidence type="ECO:0000256" key="1">
    <source>
        <dbReference type="ARBA" id="ARBA00004141"/>
    </source>
</evidence>
<organism evidence="8 10">
    <name type="scientific">Cercospora beticola</name>
    <name type="common">Sugarbeet leaf spot fungus</name>
    <dbReference type="NCBI Taxonomy" id="122368"/>
    <lineage>
        <taxon>Eukaryota</taxon>
        <taxon>Fungi</taxon>
        <taxon>Dikarya</taxon>
        <taxon>Ascomycota</taxon>
        <taxon>Pezizomycotina</taxon>
        <taxon>Dothideomycetes</taxon>
        <taxon>Dothideomycetidae</taxon>
        <taxon>Mycosphaerellales</taxon>
        <taxon>Mycosphaerellaceae</taxon>
        <taxon>Cercospora</taxon>
    </lineage>
</organism>
<evidence type="ECO:0000313" key="8">
    <source>
        <dbReference type="EMBL" id="PIA95756.1"/>
    </source>
</evidence>
<evidence type="ECO:0000256" key="5">
    <source>
        <dbReference type="ARBA" id="ARBA00038359"/>
    </source>
</evidence>
<sequence>MFTNRYLRESLDGSVESMSKLTRSLIPERASISAEELRQESGVTKAPLLLGLLFTFYGLSATFVMARMYVRATITRLVGTDDWLIVAGLVISTGMLAAQYYEVILSDGLHPTLLPIENKNDVAKWCFIASIQWAVGVTTTKVSILFQYFRFLKCSVATRIIWGLMVIVILGGITTLVVTFTSCQPMRVIWHAELQNKARCINQKLSCVVSALRLACTQRQCTLVHVPATAGAHDFDWANNVPTLYAAIELHAGIICCSLPALLPLRFTIRAWLRPTRGTSSAPAQAVLPRGPNMEQTRPIAQPILPTPSLHEANEALTGPTQSRIASAAVEITNNEPTHGTVAMCSQRSQSTPLRKAGMFIP</sequence>
<accession>A0A2G5HTA7</accession>
<feature type="domain" description="Rhodopsin" evidence="7">
    <location>
        <begin position="66"/>
        <end position="212"/>
    </location>
</feature>
<evidence type="ECO:0000256" key="2">
    <source>
        <dbReference type="ARBA" id="ARBA00022692"/>
    </source>
</evidence>
<dbReference type="GO" id="GO:0016020">
    <property type="term" value="C:membrane"/>
    <property type="evidence" value="ECO:0007669"/>
    <property type="project" value="UniProtKB-SubCell"/>
</dbReference>
<dbReference type="EMBL" id="CP134191">
    <property type="protein sequence ID" value="WPB07042.1"/>
    <property type="molecule type" value="Genomic_DNA"/>
</dbReference>
<dbReference type="EMBL" id="LKMD01000103">
    <property type="protein sequence ID" value="PIA95756.1"/>
    <property type="molecule type" value="Genomic_DNA"/>
</dbReference>
<comment type="subcellular location">
    <subcellularLocation>
        <location evidence="1">Membrane</location>
        <topology evidence="1">Multi-pass membrane protein</topology>
    </subcellularLocation>
</comment>
<keyword evidence="11" id="KW-1185">Reference proteome</keyword>
<dbReference type="InterPro" id="IPR049326">
    <property type="entry name" value="Rhodopsin_dom_fungi"/>
</dbReference>
<protein>
    <recommendedName>
        <fullName evidence="7">Rhodopsin domain-containing protein</fullName>
    </recommendedName>
</protein>
<gene>
    <name evidence="8" type="ORF">CB0940_10333</name>
    <name evidence="9" type="ORF">RHO25_011702</name>
</gene>
<evidence type="ECO:0000259" key="7">
    <source>
        <dbReference type="Pfam" id="PF20684"/>
    </source>
</evidence>
<evidence type="ECO:0000256" key="4">
    <source>
        <dbReference type="ARBA" id="ARBA00023136"/>
    </source>
</evidence>
<feature type="transmembrane region" description="Helical" evidence="6">
    <location>
        <begin position="122"/>
        <end position="148"/>
    </location>
</feature>
<comment type="similarity">
    <text evidence="5">Belongs to the SAT4 family.</text>
</comment>
<proteinExistence type="inferred from homology"/>
<reference evidence="9 11" key="2">
    <citation type="submission" date="2023-09" db="EMBL/GenBank/DDBJ databases">
        <title>Complete-Gapless Cercospora beticola genome.</title>
        <authorList>
            <person name="Wyatt N.A."/>
            <person name="Spanner R.E."/>
            <person name="Bolton M.D."/>
        </authorList>
    </citation>
    <scope>NUCLEOTIDE SEQUENCE [LARGE SCALE GENOMIC DNA]</scope>
    <source>
        <strain evidence="9">Cb09-40</strain>
    </source>
</reference>
<dbReference type="AlphaFoldDB" id="A0A2G5HTA7"/>
<dbReference type="OrthoDB" id="3648173at2759"/>
<keyword evidence="2 6" id="KW-0812">Transmembrane</keyword>
<dbReference type="Pfam" id="PF20684">
    <property type="entry name" value="Fung_rhodopsin"/>
    <property type="match status" value="1"/>
</dbReference>
<evidence type="ECO:0000256" key="3">
    <source>
        <dbReference type="ARBA" id="ARBA00022989"/>
    </source>
</evidence>
<evidence type="ECO:0000256" key="6">
    <source>
        <dbReference type="SAM" id="Phobius"/>
    </source>
</evidence>
<evidence type="ECO:0000313" key="11">
    <source>
        <dbReference type="Proteomes" id="UP001302367"/>
    </source>
</evidence>
<dbReference type="PANTHER" id="PTHR33048">
    <property type="entry name" value="PTH11-LIKE INTEGRAL MEMBRANE PROTEIN (AFU_ORTHOLOGUE AFUA_5G11245)"/>
    <property type="match status" value="1"/>
</dbReference>
<dbReference type="PANTHER" id="PTHR33048:SF47">
    <property type="entry name" value="INTEGRAL MEMBRANE PROTEIN-RELATED"/>
    <property type="match status" value="1"/>
</dbReference>